<organism evidence="2 3">
    <name type="scientific">Antrihabitans cavernicola</name>
    <dbReference type="NCBI Taxonomy" id="2495913"/>
    <lineage>
        <taxon>Bacteria</taxon>
        <taxon>Bacillati</taxon>
        <taxon>Actinomycetota</taxon>
        <taxon>Actinomycetes</taxon>
        <taxon>Mycobacteriales</taxon>
        <taxon>Nocardiaceae</taxon>
        <taxon>Antrihabitans</taxon>
    </lineage>
</organism>
<feature type="transmembrane region" description="Helical" evidence="1">
    <location>
        <begin position="19"/>
        <end position="37"/>
    </location>
</feature>
<reference evidence="2 3" key="1">
    <citation type="submission" date="2019-07" db="EMBL/GenBank/DDBJ databases">
        <title>Rhodococcus cavernicolus sp. nov., isolated from a cave.</title>
        <authorList>
            <person name="Lee S.D."/>
        </authorList>
    </citation>
    <scope>NUCLEOTIDE SEQUENCE [LARGE SCALE GENOMIC DNA]</scope>
    <source>
        <strain evidence="2 3">C1-24</strain>
    </source>
</reference>
<dbReference type="RefSeq" id="WP_149430761.1">
    <property type="nucleotide sequence ID" value="NZ_VLNY01000005.1"/>
</dbReference>
<dbReference type="OrthoDB" id="4411540at2"/>
<proteinExistence type="predicted"/>
<keyword evidence="1" id="KW-0812">Transmembrane</keyword>
<dbReference type="AlphaFoldDB" id="A0A5A7SD99"/>
<feature type="transmembrane region" description="Helical" evidence="1">
    <location>
        <begin position="43"/>
        <end position="61"/>
    </location>
</feature>
<evidence type="ECO:0000313" key="3">
    <source>
        <dbReference type="Proteomes" id="UP000322244"/>
    </source>
</evidence>
<accession>A0A5A7SD99</accession>
<dbReference type="Proteomes" id="UP000322244">
    <property type="component" value="Unassembled WGS sequence"/>
</dbReference>
<sequence>MTADLTQTQRLTRFVRCHLPMVVVVAVIVAAVVLVLSDRWRRGAIVFGVATLLAGAFRFVLPDDQVGLLHVRSKRLDAGALFVVGTAIVWLAFSIDPLGTG</sequence>
<name>A0A5A7SD99_9NOCA</name>
<comment type="caution">
    <text evidence="2">The sequence shown here is derived from an EMBL/GenBank/DDBJ whole genome shotgun (WGS) entry which is preliminary data.</text>
</comment>
<evidence type="ECO:0000313" key="2">
    <source>
        <dbReference type="EMBL" id="KAA0022707.1"/>
    </source>
</evidence>
<dbReference type="InterPro" id="IPR021385">
    <property type="entry name" value="DUF3017"/>
</dbReference>
<evidence type="ECO:0000256" key="1">
    <source>
        <dbReference type="SAM" id="Phobius"/>
    </source>
</evidence>
<protein>
    <submittedName>
        <fullName evidence="2">DUF3017 domain-containing protein</fullName>
    </submittedName>
</protein>
<keyword evidence="3" id="KW-1185">Reference proteome</keyword>
<dbReference type="EMBL" id="VLNY01000005">
    <property type="protein sequence ID" value="KAA0022707.1"/>
    <property type="molecule type" value="Genomic_DNA"/>
</dbReference>
<gene>
    <name evidence="2" type="ORF">FOY51_13585</name>
</gene>
<dbReference type="Pfam" id="PF11222">
    <property type="entry name" value="DUF3017"/>
    <property type="match status" value="1"/>
</dbReference>
<keyword evidence="1" id="KW-0472">Membrane</keyword>
<keyword evidence="1" id="KW-1133">Transmembrane helix</keyword>
<feature type="transmembrane region" description="Helical" evidence="1">
    <location>
        <begin position="76"/>
        <end position="95"/>
    </location>
</feature>